<dbReference type="OrthoDB" id="69641at2759"/>
<dbReference type="GO" id="GO:0005840">
    <property type="term" value="C:ribosome"/>
    <property type="evidence" value="ECO:0007669"/>
    <property type="project" value="UniProtKB-KW"/>
</dbReference>
<dbReference type="InParanoid" id="A0A165K9I8"/>
<dbReference type="SUPFAM" id="SSF54211">
    <property type="entry name" value="Ribosomal protein S5 domain 2-like"/>
    <property type="match status" value="1"/>
</dbReference>
<feature type="domain" description="Impact N-terminal" evidence="2">
    <location>
        <begin position="53"/>
        <end position="159"/>
    </location>
</feature>
<dbReference type="PANTHER" id="PTHR16301:SF24">
    <property type="entry name" value="RWD DOMAIN-CONTAINING PROTEIN"/>
    <property type="match status" value="1"/>
</dbReference>
<organism evidence="3 4">
    <name type="scientific">Calocera cornea HHB12733</name>
    <dbReference type="NCBI Taxonomy" id="1353952"/>
    <lineage>
        <taxon>Eukaryota</taxon>
        <taxon>Fungi</taxon>
        <taxon>Dikarya</taxon>
        <taxon>Basidiomycota</taxon>
        <taxon>Agaricomycotina</taxon>
        <taxon>Dacrymycetes</taxon>
        <taxon>Dacrymycetales</taxon>
        <taxon>Dacrymycetaceae</taxon>
        <taxon>Calocera</taxon>
    </lineage>
</organism>
<evidence type="ECO:0000256" key="1">
    <source>
        <dbReference type="ARBA" id="ARBA00007665"/>
    </source>
</evidence>
<dbReference type="Pfam" id="PF01205">
    <property type="entry name" value="Impact_N"/>
    <property type="match status" value="1"/>
</dbReference>
<dbReference type="InterPro" id="IPR020568">
    <property type="entry name" value="Ribosomal_Su5_D2-typ_SF"/>
</dbReference>
<dbReference type="GO" id="GO:0005737">
    <property type="term" value="C:cytoplasm"/>
    <property type="evidence" value="ECO:0007669"/>
    <property type="project" value="TreeGrafter"/>
</dbReference>
<dbReference type="InterPro" id="IPR036956">
    <property type="entry name" value="Impact_N_sf"/>
</dbReference>
<dbReference type="Gene3D" id="3.30.230.30">
    <property type="entry name" value="Impact, N-terminal domain"/>
    <property type="match status" value="1"/>
</dbReference>
<dbReference type="InterPro" id="IPR023582">
    <property type="entry name" value="Impact"/>
</dbReference>
<dbReference type="EMBL" id="KV423914">
    <property type="protein sequence ID" value="KZT62859.1"/>
    <property type="molecule type" value="Genomic_DNA"/>
</dbReference>
<dbReference type="STRING" id="1353952.A0A165K9I8"/>
<dbReference type="Proteomes" id="UP000076842">
    <property type="component" value="Unassembled WGS sequence"/>
</dbReference>
<protein>
    <submittedName>
        <fullName evidence="3">Ribosomal protein S5 domain 2-like protein</fullName>
    </submittedName>
</protein>
<name>A0A165K9I8_9BASI</name>
<evidence type="ECO:0000313" key="4">
    <source>
        <dbReference type="Proteomes" id="UP000076842"/>
    </source>
</evidence>
<reference evidence="3 4" key="1">
    <citation type="journal article" date="2016" name="Mol. Biol. Evol.">
        <title>Comparative Genomics of Early-Diverging Mushroom-Forming Fungi Provides Insights into the Origins of Lignocellulose Decay Capabilities.</title>
        <authorList>
            <person name="Nagy L.G."/>
            <person name="Riley R."/>
            <person name="Tritt A."/>
            <person name="Adam C."/>
            <person name="Daum C."/>
            <person name="Floudas D."/>
            <person name="Sun H."/>
            <person name="Yadav J.S."/>
            <person name="Pangilinan J."/>
            <person name="Larsson K.H."/>
            <person name="Matsuura K."/>
            <person name="Barry K."/>
            <person name="Labutti K."/>
            <person name="Kuo R."/>
            <person name="Ohm R.A."/>
            <person name="Bhattacharya S.S."/>
            <person name="Shirouzu T."/>
            <person name="Yoshinaga Y."/>
            <person name="Martin F.M."/>
            <person name="Grigoriev I.V."/>
            <person name="Hibbett D.S."/>
        </authorList>
    </citation>
    <scope>NUCLEOTIDE SEQUENCE [LARGE SCALE GENOMIC DNA]</scope>
    <source>
        <strain evidence="3 4">HHB12733</strain>
    </source>
</reference>
<accession>A0A165K9I8</accession>
<proteinExistence type="inferred from homology"/>
<dbReference type="AlphaFoldDB" id="A0A165K9I8"/>
<keyword evidence="4" id="KW-1185">Reference proteome</keyword>
<gene>
    <name evidence="3" type="ORF">CALCODRAFT_489375</name>
</gene>
<comment type="similarity">
    <text evidence="1">Belongs to the IMPACT family.</text>
</comment>
<sequence length="179" mass="19760">MPYARTMRTMHHQPGIFHPRRCTCQPVLRTYATSSGSLPEGIQLVVTDRIVHRKSVFVGRACRITDPSQVPPVIAFLRSERRIAKASHPTIYAYRCQVGSVLHHGNDDDGEHDAGGRIAGLLQILDVNNVLVIVTRYFGGTLLGADRFKLISQAAREALKLGGFIEKIDESTKSGKGKK</sequence>
<dbReference type="GO" id="GO:0140469">
    <property type="term" value="P:GCN2-mediated signaling"/>
    <property type="evidence" value="ECO:0007669"/>
    <property type="project" value="TreeGrafter"/>
</dbReference>
<evidence type="ECO:0000313" key="3">
    <source>
        <dbReference type="EMBL" id="KZT62859.1"/>
    </source>
</evidence>
<evidence type="ECO:0000259" key="2">
    <source>
        <dbReference type="Pfam" id="PF01205"/>
    </source>
</evidence>
<keyword evidence="3" id="KW-0689">Ribosomal protein</keyword>
<keyword evidence="3" id="KW-0687">Ribonucleoprotein</keyword>
<dbReference type="InterPro" id="IPR001498">
    <property type="entry name" value="Impact_N"/>
</dbReference>
<dbReference type="GO" id="GO:0006446">
    <property type="term" value="P:regulation of translational initiation"/>
    <property type="evidence" value="ECO:0007669"/>
    <property type="project" value="TreeGrafter"/>
</dbReference>
<dbReference type="PANTHER" id="PTHR16301">
    <property type="entry name" value="IMPACT-RELATED"/>
    <property type="match status" value="1"/>
</dbReference>